<organism evidence="1 2">
    <name type="scientific">Sphingomonas aerophila</name>
    <dbReference type="NCBI Taxonomy" id="1344948"/>
    <lineage>
        <taxon>Bacteria</taxon>
        <taxon>Pseudomonadati</taxon>
        <taxon>Pseudomonadota</taxon>
        <taxon>Alphaproteobacteria</taxon>
        <taxon>Sphingomonadales</taxon>
        <taxon>Sphingomonadaceae</taxon>
        <taxon>Sphingomonas</taxon>
    </lineage>
</organism>
<dbReference type="InterPro" id="IPR029278">
    <property type="entry name" value="Imm26"/>
</dbReference>
<keyword evidence="2" id="KW-1185">Reference proteome</keyword>
<dbReference type="EMBL" id="JACIJK010000002">
    <property type="protein sequence ID" value="MBB5714160.1"/>
    <property type="molecule type" value="Genomic_DNA"/>
</dbReference>
<dbReference type="Pfam" id="PF15428">
    <property type="entry name" value="Imm26"/>
    <property type="match status" value="1"/>
</dbReference>
<comment type="caution">
    <text evidence="1">The sequence shown here is derived from an EMBL/GenBank/DDBJ whole genome shotgun (WGS) entry which is preliminary data.</text>
</comment>
<accession>A0A7W9BBH3</accession>
<evidence type="ECO:0000313" key="2">
    <source>
        <dbReference type="Proteomes" id="UP000546200"/>
    </source>
</evidence>
<protein>
    <recommendedName>
        <fullName evidence="3">Immunity protein 26 of polymorphic toxin system</fullName>
    </recommendedName>
</protein>
<reference evidence="1 2" key="1">
    <citation type="submission" date="2020-08" db="EMBL/GenBank/DDBJ databases">
        <title>Genomic Encyclopedia of Type Strains, Phase IV (KMG-IV): sequencing the most valuable type-strain genomes for metagenomic binning, comparative biology and taxonomic classification.</title>
        <authorList>
            <person name="Goeker M."/>
        </authorList>
    </citation>
    <scope>NUCLEOTIDE SEQUENCE [LARGE SCALE GENOMIC DNA]</scope>
    <source>
        <strain evidence="1 2">DSM 100044</strain>
    </source>
</reference>
<evidence type="ECO:0008006" key="3">
    <source>
        <dbReference type="Google" id="ProtNLM"/>
    </source>
</evidence>
<sequence length="175" mass="19643">MSDEKTRRKRISLNEGDLFELVVPDGRLGYGIIVKRGILKNGGAPYIAIFGSVHAGRPDPNWVVRDDVALAGWTLDSLFYHGHWNVIARSLPLPSIPFPNFKVEQDGRIYVTDVTGAFVGEASQAEIELLDYQFSRTPLLFQDAFEALHGFQTWNQTHDKLTPAYSKVRATRLGQ</sequence>
<name>A0A7W9BBH3_9SPHN</name>
<dbReference type="Proteomes" id="UP000546200">
    <property type="component" value="Unassembled WGS sequence"/>
</dbReference>
<dbReference type="RefSeq" id="WP_184055195.1">
    <property type="nucleotide sequence ID" value="NZ_JACIJK010000002.1"/>
</dbReference>
<proteinExistence type="predicted"/>
<gene>
    <name evidence="1" type="ORF">FHS94_000983</name>
</gene>
<dbReference type="AlphaFoldDB" id="A0A7W9BBH3"/>
<evidence type="ECO:0000313" key="1">
    <source>
        <dbReference type="EMBL" id="MBB5714160.1"/>
    </source>
</evidence>